<reference evidence="5" key="1">
    <citation type="journal article" date="2022" name="Int. J. Mol. Sci.">
        <title>Draft Genome of Tanacetum Coccineum: Genomic Comparison of Closely Related Tanacetum-Family Plants.</title>
        <authorList>
            <person name="Yamashiro T."/>
            <person name="Shiraishi A."/>
            <person name="Nakayama K."/>
            <person name="Satake H."/>
        </authorList>
    </citation>
    <scope>NUCLEOTIDE SEQUENCE</scope>
</reference>
<reference evidence="5" key="2">
    <citation type="submission" date="2022-01" db="EMBL/GenBank/DDBJ databases">
        <authorList>
            <person name="Yamashiro T."/>
            <person name="Shiraishi A."/>
            <person name="Satake H."/>
            <person name="Nakayama K."/>
        </authorList>
    </citation>
    <scope>NUCLEOTIDE SEQUENCE</scope>
</reference>
<evidence type="ECO:0000313" key="5">
    <source>
        <dbReference type="EMBL" id="GJT58914.1"/>
    </source>
</evidence>
<protein>
    <submittedName>
        <fullName evidence="5">Long chain acyl-CoA synthetase 6, peroxisomal-like protein</fullName>
    </submittedName>
</protein>
<dbReference type="InterPro" id="IPR042099">
    <property type="entry name" value="ANL_N_sf"/>
</dbReference>
<feature type="compositionally biased region" description="Basic residues" evidence="3">
    <location>
        <begin position="105"/>
        <end position="116"/>
    </location>
</feature>
<dbReference type="SUPFAM" id="SSF56801">
    <property type="entry name" value="Acetyl-CoA synthetase-like"/>
    <property type="match status" value="1"/>
</dbReference>
<evidence type="ECO:0000256" key="2">
    <source>
        <dbReference type="ARBA" id="ARBA00022840"/>
    </source>
</evidence>
<dbReference type="Pfam" id="PF00501">
    <property type="entry name" value="AMP-binding"/>
    <property type="match status" value="1"/>
</dbReference>
<proteinExistence type="predicted"/>
<feature type="domain" description="AMP-dependent synthetase/ligase" evidence="4">
    <location>
        <begin position="2"/>
        <end position="93"/>
    </location>
</feature>
<evidence type="ECO:0000256" key="3">
    <source>
        <dbReference type="SAM" id="MobiDB-lite"/>
    </source>
</evidence>
<dbReference type="EMBL" id="BQNB010017061">
    <property type="protein sequence ID" value="GJT58914.1"/>
    <property type="molecule type" value="Genomic_DNA"/>
</dbReference>
<evidence type="ECO:0000313" key="6">
    <source>
        <dbReference type="Proteomes" id="UP001151760"/>
    </source>
</evidence>
<dbReference type="Gene3D" id="3.40.50.12780">
    <property type="entry name" value="N-terminal domain of ligase-like"/>
    <property type="match status" value="1"/>
</dbReference>
<dbReference type="Proteomes" id="UP001151760">
    <property type="component" value="Unassembled WGS sequence"/>
</dbReference>
<keyword evidence="1" id="KW-0547">Nucleotide-binding</keyword>
<evidence type="ECO:0000259" key="4">
    <source>
        <dbReference type="Pfam" id="PF00501"/>
    </source>
</evidence>
<organism evidence="5 6">
    <name type="scientific">Tanacetum coccineum</name>
    <dbReference type="NCBI Taxonomy" id="301880"/>
    <lineage>
        <taxon>Eukaryota</taxon>
        <taxon>Viridiplantae</taxon>
        <taxon>Streptophyta</taxon>
        <taxon>Embryophyta</taxon>
        <taxon>Tracheophyta</taxon>
        <taxon>Spermatophyta</taxon>
        <taxon>Magnoliopsida</taxon>
        <taxon>eudicotyledons</taxon>
        <taxon>Gunneridae</taxon>
        <taxon>Pentapetalae</taxon>
        <taxon>asterids</taxon>
        <taxon>campanulids</taxon>
        <taxon>Asterales</taxon>
        <taxon>Asteraceae</taxon>
        <taxon>Asteroideae</taxon>
        <taxon>Anthemideae</taxon>
        <taxon>Anthemidinae</taxon>
        <taxon>Tanacetum</taxon>
    </lineage>
</organism>
<keyword evidence="6" id="KW-1185">Reference proteome</keyword>
<dbReference type="PANTHER" id="PTHR43272">
    <property type="entry name" value="LONG-CHAIN-FATTY-ACID--COA LIGASE"/>
    <property type="match status" value="1"/>
</dbReference>
<feature type="compositionally biased region" description="Acidic residues" evidence="3">
    <location>
        <begin position="121"/>
        <end position="131"/>
    </location>
</feature>
<name>A0ABQ5F768_9ASTR</name>
<sequence>MFSAALPLSVDVLDFLRMCFGCIFLETYEMTENFCAISNIDLGDNLCGRIGFPSPSCEIKLVDVLEMDYTATNKPHSRAGICVKGETVFQGYYKDEFHFKDVNKGKHSRTSSSKKRRNDEDMNQELAEEYMDMIQDRGKSKGAAKNK</sequence>
<evidence type="ECO:0000256" key="1">
    <source>
        <dbReference type="ARBA" id="ARBA00022741"/>
    </source>
</evidence>
<gene>
    <name evidence="5" type="ORF">Tco_1002447</name>
</gene>
<dbReference type="InterPro" id="IPR000873">
    <property type="entry name" value="AMP-dep_synth/lig_dom"/>
</dbReference>
<comment type="caution">
    <text evidence="5">The sequence shown here is derived from an EMBL/GenBank/DDBJ whole genome shotgun (WGS) entry which is preliminary data.</text>
</comment>
<accession>A0ABQ5F768</accession>
<feature type="region of interest" description="Disordered" evidence="3">
    <location>
        <begin position="103"/>
        <end position="147"/>
    </location>
</feature>
<dbReference type="PANTHER" id="PTHR43272:SF33">
    <property type="entry name" value="AMP-BINDING DOMAIN-CONTAINING PROTEIN-RELATED"/>
    <property type="match status" value="1"/>
</dbReference>
<keyword evidence="2" id="KW-0067">ATP-binding</keyword>